<reference evidence="1 2" key="1">
    <citation type="submission" date="2019-03" db="EMBL/GenBank/DDBJ databases">
        <title>Genomic Encyclopedia of Type Strains, Phase IV (KMG-IV): sequencing the most valuable type-strain genomes for metagenomic binning, comparative biology and taxonomic classification.</title>
        <authorList>
            <person name="Goeker M."/>
        </authorList>
    </citation>
    <scope>NUCLEOTIDE SEQUENCE [LARGE SCALE GENOMIC DNA]</scope>
    <source>
        <strain evidence="1 2">DSM 5604</strain>
    </source>
</reference>
<dbReference type="InterPro" id="IPR011256">
    <property type="entry name" value="Reg_factor_effector_dom_sf"/>
</dbReference>
<evidence type="ECO:0000313" key="2">
    <source>
        <dbReference type="Proteomes" id="UP000295729"/>
    </source>
</evidence>
<dbReference type="AlphaFoldDB" id="A0A4V3DFZ4"/>
<sequence>MIIGLMICLALLIVTVGYLLFTQKYVYVQHSLLLSDSPEALIDKVKEIEFWSSWLPWSLYDDETTVQVSPAQGNETIGASIRLKGPNLKTISCHVTGLDLKDGLSFSIVSDYFYPAPIQVKITWTSTEEEQGMMQLHASSQLNMWQRIVHGRFQKSLHADMRLLLLRLKAQLVPESDANVQLTQNGCHKLPNVDAVTRPFIVSDHPMSVQMEQGFRDLIISLGPENRPAGPSFALYEDADIRQHYFTGKLGIPIQCLSACEAQPERLTFVGKYMSLKYQGSYQHLWLAWHTLHTYCRIHGLRPANRRTSLEVYEVSPRETSNTLQFVTVLYLPIL</sequence>
<dbReference type="EMBL" id="SNZA01000004">
    <property type="protein sequence ID" value="TDR12451.1"/>
    <property type="molecule type" value="Genomic_DNA"/>
</dbReference>
<name>A0A4V3DFZ4_9GAMM</name>
<evidence type="ECO:0000313" key="1">
    <source>
        <dbReference type="EMBL" id="TDR12451.1"/>
    </source>
</evidence>
<comment type="caution">
    <text evidence="1">The sequence shown here is derived from an EMBL/GenBank/DDBJ whole genome shotgun (WGS) entry which is preliminary data.</text>
</comment>
<dbReference type="OrthoDB" id="9807923at2"/>
<dbReference type="Proteomes" id="UP000295729">
    <property type="component" value="Unassembled WGS sequence"/>
</dbReference>
<keyword evidence="2" id="KW-1185">Reference proteome</keyword>
<proteinExistence type="predicted"/>
<organism evidence="1 2">
    <name type="scientific">Marinomonas communis</name>
    <dbReference type="NCBI Taxonomy" id="28254"/>
    <lineage>
        <taxon>Bacteria</taxon>
        <taxon>Pseudomonadati</taxon>
        <taxon>Pseudomonadota</taxon>
        <taxon>Gammaproteobacteria</taxon>
        <taxon>Oceanospirillales</taxon>
        <taxon>Oceanospirillaceae</taxon>
        <taxon>Marinomonas</taxon>
    </lineage>
</organism>
<accession>A0A4V3DFZ4</accession>
<protein>
    <submittedName>
        <fullName evidence="1">Effector-binding domain-containing protein</fullName>
    </submittedName>
</protein>
<dbReference type="RefSeq" id="WP_133563168.1">
    <property type="nucleotide sequence ID" value="NZ_JAJGNH010000002.1"/>
</dbReference>
<dbReference type="Gene3D" id="3.20.80.10">
    <property type="entry name" value="Regulatory factor, effector binding domain"/>
    <property type="match status" value="1"/>
</dbReference>
<gene>
    <name evidence="1" type="ORF">C8D85_2485</name>
</gene>
<dbReference type="SUPFAM" id="SSF55136">
    <property type="entry name" value="Probable bacterial effector-binding domain"/>
    <property type="match status" value="1"/>
</dbReference>